<evidence type="ECO:0000256" key="1">
    <source>
        <dbReference type="SAM" id="MobiDB-lite"/>
    </source>
</evidence>
<dbReference type="Proteomes" id="UP000761534">
    <property type="component" value="Unassembled WGS sequence"/>
</dbReference>
<reference evidence="3" key="1">
    <citation type="journal article" date="2019" name="G3 (Bethesda)">
        <title>Genome Assemblies of Two Rare Opportunistic Yeast Pathogens: Diutina rugosa (syn. Candida rugosa) and Trichomonascus ciferrii (syn. Candida ciferrii).</title>
        <authorList>
            <person name="Mixao V."/>
            <person name="Saus E."/>
            <person name="Hansen A.P."/>
            <person name="Lass-Florl C."/>
            <person name="Gabaldon T."/>
        </authorList>
    </citation>
    <scope>NUCLEOTIDE SEQUENCE</scope>
    <source>
        <strain evidence="3">CBS 4856</strain>
    </source>
</reference>
<dbReference type="GO" id="GO:0008941">
    <property type="term" value="F:nitric oxide dioxygenase NAD(P)H activity"/>
    <property type="evidence" value="ECO:0007669"/>
    <property type="project" value="TreeGrafter"/>
</dbReference>
<dbReference type="EMBL" id="SWFS01000376">
    <property type="protein sequence ID" value="KAA8907626.1"/>
    <property type="molecule type" value="Genomic_DNA"/>
</dbReference>
<dbReference type="InterPro" id="IPR009050">
    <property type="entry name" value="Globin-like_sf"/>
</dbReference>
<organism evidence="3 4">
    <name type="scientific">Trichomonascus ciferrii</name>
    <dbReference type="NCBI Taxonomy" id="44093"/>
    <lineage>
        <taxon>Eukaryota</taxon>
        <taxon>Fungi</taxon>
        <taxon>Dikarya</taxon>
        <taxon>Ascomycota</taxon>
        <taxon>Saccharomycotina</taxon>
        <taxon>Dipodascomycetes</taxon>
        <taxon>Dipodascales</taxon>
        <taxon>Trichomonascaceae</taxon>
        <taxon>Trichomonascus</taxon>
        <taxon>Trichomonascus ciferrii complex</taxon>
    </lineage>
</organism>
<dbReference type="PROSITE" id="PS01033">
    <property type="entry name" value="GLOBIN"/>
    <property type="match status" value="1"/>
</dbReference>
<name>A0A642V2S9_9ASCO</name>
<dbReference type="InterPro" id="IPR012292">
    <property type="entry name" value="Globin/Proto"/>
</dbReference>
<dbReference type="GO" id="GO:0019825">
    <property type="term" value="F:oxygen binding"/>
    <property type="evidence" value="ECO:0007669"/>
    <property type="project" value="InterPro"/>
</dbReference>
<feature type="region of interest" description="Disordered" evidence="1">
    <location>
        <begin position="206"/>
        <end position="273"/>
    </location>
</feature>
<dbReference type="AlphaFoldDB" id="A0A642V2S9"/>
<evidence type="ECO:0000313" key="4">
    <source>
        <dbReference type="Proteomes" id="UP000761534"/>
    </source>
</evidence>
<dbReference type="GO" id="GO:0071949">
    <property type="term" value="F:FAD binding"/>
    <property type="evidence" value="ECO:0007669"/>
    <property type="project" value="TreeGrafter"/>
</dbReference>
<protein>
    <recommendedName>
        <fullName evidence="2">Globin domain-containing protein</fullName>
    </recommendedName>
</protein>
<sequence>MSSSTSGGGAAVMPGVVTQQAEQAQTQMPYMSPSEYADLQVVFSPEEVQMVRQSWNSMKDDPSSAERTNVHGTASAFFCQQFYENLLGEYPELKVLFPSIKSQASSMAGILSLVISQLENLQRVSDILTSLGKRHSRIIGVDVVHYELVGNALLRTLQDRVGDAFTIDLENAWIKLYSYIANMMLQAGEDPSVPQGTGQQQLYPVLTPTSSFTSGSESRRSAQGAARPAQGPQPTSNPPAGAGAGASKGYNPSKSYFKSNKKKRSKKEDCLVM</sequence>
<gene>
    <name evidence="3" type="ORF">TRICI_004917</name>
</gene>
<dbReference type="GO" id="GO:0046210">
    <property type="term" value="P:nitric oxide catabolic process"/>
    <property type="evidence" value="ECO:0007669"/>
    <property type="project" value="TreeGrafter"/>
</dbReference>
<feature type="domain" description="Globin" evidence="2">
    <location>
        <begin position="42"/>
        <end position="189"/>
    </location>
</feature>
<feature type="compositionally biased region" description="Low complexity" evidence="1">
    <location>
        <begin position="209"/>
        <end position="234"/>
    </location>
</feature>
<dbReference type="PANTHER" id="PTHR43396:SF6">
    <property type="entry name" value="ABL201WP"/>
    <property type="match status" value="1"/>
</dbReference>
<dbReference type="OrthoDB" id="436496at2759"/>
<dbReference type="GO" id="GO:0020037">
    <property type="term" value="F:heme binding"/>
    <property type="evidence" value="ECO:0007669"/>
    <property type="project" value="InterPro"/>
</dbReference>
<comment type="caution">
    <text evidence="3">The sequence shown here is derived from an EMBL/GenBank/DDBJ whole genome shotgun (WGS) entry which is preliminary data.</text>
</comment>
<dbReference type="InterPro" id="IPR000971">
    <property type="entry name" value="Globin"/>
</dbReference>
<dbReference type="SUPFAM" id="SSF46458">
    <property type="entry name" value="Globin-like"/>
    <property type="match status" value="1"/>
</dbReference>
<dbReference type="GO" id="GO:0071500">
    <property type="term" value="P:cellular response to nitrosative stress"/>
    <property type="evidence" value="ECO:0007669"/>
    <property type="project" value="TreeGrafter"/>
</dbReference>
<evidence type="ECO:0000313" key="3">
    <source>
        <dbReference type="EMBL" id="KAA8907626.1"/>
    </source>
</evidence>
<dbReference type="Pfam" id="PF00042">
    <property type="entry name" value="Globin"/>
    <property type="match status" value="1"/>
</dbReference>
<accession>A0A642V2S9</accession>
<dbReference type="VEuPathDB" id="FungiDB:TRICI_004917"/>
<evidence type="ECO:0000259" key="2">
    <source>
        <dbReference type="PROSITE" id="PS01033"/>
    </source>
</evidence>
<keyword evidence="4" id="KW-1185">Reference proteome</keyword>
<dbReference type="Gene3D" id="1.10.490.10">
    <property type="entry name" value="Globins"/>
    <property type="match status" value="1"/>
</dbReference>
<dbReference type="PANTHER" id="PTHR43396">
    <property type="entry name" value="FLAVOHEMOPROTEIN"/>
    <property type="match status" value="1"/>
</dbReference>
<proteinExistence type="predicted"/>